<feature type="region of interest" description="Disordered" evidence="1">
    <location>
        <begin position="160"/>
        <end position="179"/>
    </location>
</feature>
<gene>
    <name evidence="2" type="ORF">E2C01_052364</name>
</gene>
<sequence length="179" mass="19285">MCKMEETLGRLSLFLSSSQDSPLLWFPVFGFTGRQFPAGYEQGCAEARASWASWCHRSPQTQTQQVAAMPHFLAQVRQCMVPWVLFALFTGFGDSHWFTMPGSRPTTRDTEVGNCHTAPMSGSQTPIQDIDGGVCHTASMPGSQPLIPSCGFICSSGKEMPSAPGTSGSVYRGGVGDSH</sequence>
<accession>A0A5B7GED6</accession>
<dbReference type="AlphaFoldDB" id="A0A5B7GED6"/>
<dbReference type="Proteomes" id="UP000324222">
    <property type="component" value="Unassembled WGS sequence"/>
</dbReference>
<evidence type="ECO:0000313" key="2">
    <source>
        <dbReference type="EMBL" id="MPC58361.1"/>
    </source>
</evidence>
<protein>
    <submittedName>
        <fullName evidence="2">Uncharacterized protein</fullName>
    </submittedName>
</protein>
<dbReference type="EMBL" id="VSRR010015606">
    <property type="protein sequence ID" value="MPC58361.1"/>
    <property type="molecule type" value="Genomic_DNA"/>
</dbReference>
<comment type="caution">
    <text evidence="2">The sequence shown here is derived from an EMBL/GenBank/DDBJ whole genome shotgun (WGS) entry which is preliminary data.</text>
</comment>
<organism evidence="2 3">
    <name type="scientific">Portunus trituberculatus</name>
    <name type="common">Swimming crab</name>
    <name type="synonym">Neptunus trituberculatus</name>
    <dbReference type="NCBI Taxonomy" id="210409"/>
    <lineage>
        <taxon>Eukaryota</taxon>
        <taxon>Metazoa</taxon>
        <taxon>Ecdysozoa</taxon>
        <taxon>Arthropoda</taxon>
        <taxon>Crustacea</taxon>
        <taxon>Multicrustacea</taxon>
        <taxon>Malacostraca</taxon>
        <taxon>Eumalacostraca</taxon>
        <taxon>Eucarida</taxon>
        <taxon>Decapoda</taxon>
        <taxon>Pleocyemata</taxon>
        <taxon>Brachyura</taxon>
        <taxon>Eubrachyura</taxon>
        <taxon>Portunoidea</taxon>
        <taxon>Portunidae</taxon>
        <taxon>Portuninae</taxon>
        <taxon>Portunus</taxon>
    </lineage>
</organism>
<keyword evidence="3" id="KW-1185">Reference proteome</keyword>
<reference evidence="2 3" key="1">
    <citation type="submission" date="2019-05" db="EMBL/GenBank/DDBJ databases">
        <title>Another draft genome of Portunus trituberculatus and its Hox gene families provides insights of decapod evolution.</title>
        <authorList>
            <person name="Jeong J.-H."/>
            <person name="Song I."/>
            <person name="Kim S."/>
            <person name="Choi T."/>
            <person name="Kim D."/>
            <person name="Ryu S."/>
            <person name="Kim W."/>
        </authorList>
    </citation>
    <scope>NUCLEOTIDE SEQUENCE [LARGE SCALE GENOMIC DNA]</scope>
    <source>
        <tissue evidence="2">Muscle</tissue>
    </source>
</reference>
<evidence type="ECO:0000313" key="3">
    <source>
        <dbReference type="Proteomes" id="UP000324222"/>
    </source>
</evidence>
<proteinExistence type="predicted"/>
<name>A0A5B7GED6_PORTR</name>
<evidence type="ECO:0000256" key="1">
    <source>
        <dbReference type="SAM" id="MobiDB-lite"/>
    </source>
</evidence>